<organism evidence="11 12">
    <name type="scientific">Drosophila pseudoobscura pseudoobscura</name>
    <name type="common">Fruit fly</name>
    <dbReference type="NCBI Taxonomy" id="46245"/>
    <lineage>
        <taxon>Eukaryota</taxon>
        <taxon>Metazoa</taxon>
        <taxon>Ecdysozoa</taxon>
        <taxon>Arthropoda</taxon>
        <taxon>Hexapoda</taxon>
        <taxon>Insecta</taxon>
        <taxon>Pterygota</taxon>
        <taxon>Neoptera</taxon>
        <taxon>Endopterygota</taxon>
        <taxon>Diptera</taxon>
        <taxon>Brachycera</taxon>
        <taxon>Muscomorpha</taxon>
        <taxon>Ephydroidea</taxon>
        <taxon>Drosophilidae</taxon>
        <taxon>Drosophila</taxon>
        <taxon>Sophophora</taxon>
    </lineage>
</organism>
<dbReference type="InterPro" id="IPR009003">
    <property type="entry name" value="Peptidase_S1_PA"/>
</dbReference>
<dbReference type="SUPFAM" id="SSF50494">
    <property type="entry name" value="Trypsin-like serine proteases"/>
    <property type="match status" value="1"/>
</dbReference>
<dbReference type="InterPro" id="IPR043504">
    <property type="entry name" value="Peptidase_S1_PA_chymotrypsin"/>
</dbReference>
<keyword evidence="11" id="KW-1185">Reference proteome</keyword>
<dbReference type="InParanoid" id="A0A6I8V0X3"/>
<feature type="signal peptide" evidence="9">
    <location>
        <begin position="1"/>
        <end position="18"/>
    </location>
</feature>
<dbReference type="GO" id="GO:0006508">
    <property type="term" value="P:proteolysis"/>
    <property type="evidence" value="ECO:0007669"/>
    <property type="project" value="UniProtKB-KW"/>
</dbReference>
<evidence type="ECO:0000256" key="8">
    <source>
        <dbReference type="RuleBase" id="RU363034"/>
    </source>
</evidence>
<feature type="chain" id="PRO_5026126995" evidence="9">
    <location>
        <begin position="19"/>
        <end position="258"/>
    </location>
</feature>
<dbReference type="RefSeq" id="XP_002135090.2">
    <property type="nucleotide sequence ID" value="XM_002135054.3"/>
</dbReference>
<dbReference type="KEGG" id="dpo:6900727"/>
<keyword evidence="7" id="KW-1015">Disulfide bond</keyword>
<dbReference type="Pfam" id="PF00089">
    <property type="entry name" value="Trypsin"/>
    <property type="match status" value="1"/>
</dbReference>
<reference evidence="12" key="1">
    <citation type="submission" date="2025-08" db="UniProtKB">
        <authorList>
            <consortium name="RefSeq"/>
        </authorList>
    </citation>
    <scope>IDENTIFICATION</scope>
    <source>
        <strain evidence="12">MV-25-SWS-2005</strain>
        <tissue evidence="12">Whole body</tissue>
    </source>
</reference>
<keyword evidence="4 8" id="KW-0378">Hydrolase</keyword>
<evidence type="ECO:0000313" key="11">
    <source>
        <dbReference type="Proteomes" id="UP000001819"/>
    </source>
</evidence>
<dbReference type="PROSITE" id="PS00135">
    <property type="entry name" value="TRYPSIN_SER"/>
    <property type="match status" value="1"/>
</dbReference>
<proteinExistence type="inferred from homology"/>
<dbReference type="PROSITE" id="PS50240">
    <property type="entry name" value="TRYPSIN_DOM"/>
    <property type="match status" value="1"/>
</dbReference>
<sequence length="258" mass="28490">MLIVLWLLLVRDFIVGEANVLPRIVNGKLADQRQFPYAVQVEAGNNRTVLCGGSIIANDWVLTAGHCTENATWVTLYYGSVWTKHYPLMTLEAKTHVFQHPQFRSVSGDIINDIALIRTEWVEFSDRIQSIALPTEPKYGYNNYVGQWATVAGWGQLHDHGSGSVRLFWATLKVLDVSVCRRRYGNKLVGLLCAQSGDAQSTCYGDSGGPLVLNGENKLIGVFAFLSYLGCEVGDPVGFSDVSRYLGWIRSVSGIGNN</sequence>
<dbReference type="InterPro" id="IPR033116">
    <property type="entry name" value="TRYPSIN_SER"/>
</dbReference>
<evidence type="ECO:0000256" key="1">
    <source>
        <dbReference type="ARBA" id="ARBA00007664"/>
    </source>
</evidence>
<dbReference type="InterPro" id="IPR050430">
    <property type="entry name" value="Peptidase_S1"/>
</dbReference>
<dbReference type="AlphaFoldDB" id="A0A6I8V0X3"/>
<evidence type="ECO:0000256" key="5">
    <source>
        <dbReference type="ARBA" id="ARBA00022825"/>
    </source>
</evidence>
<dbReference type="InterPro" id="IPR001254">
    <property type="entry name" value="Trypsin_dom"/>
</dbReference>
<name>A0A6I8V0X3_DROPS</name>
<evidence type="ECO:0000256" key="2">
    <source>
        <dbReference type="ARBA" id="ARBA00022670"/>
    </source>
</evidence>
<keyword evidence="3 9" id="KW-0732">Signal</keyword>
<dbReference type="Gene3D" id="2.40.10.10">
    <property type="entry name" value="Trypsin-like serine proteases"/>
    <property type="match status" value="2"/>
</dbReference>
<keyword evidence="2 8" id="KW-0645">Protease</keyword>
<evidence type="ECO:0000256" key="6">
    <source>
        <dbReference type="ARBA" id="ARBA00023145"/>
    </source>
</evidence>
<dbReference type="PROSITE" id="PS00134">
    <property type="entry name" value="TRYPSIN_HIS"/>
    <property type="match status" value="1"/>
</dbReference>
<evidence type="ECO:0000313" key="12">
    <source>
        <dbReference type="RefSeq" id="XP_002135090.2"/>
    </source>
</evidence>
<dbReference type="Proteomes" id="UP000001819">
    <property type="component" value="Chromosome X"/>
</dbReference>
<dbReference type="ExpressionAtlas" id="A0A6I8V0X3">
    <property type="expression patterns" value="baseline"/>
</dbReference>
<dbReference type="PANTHER" id="PTHR24276">
    <property type="entry name" value="POLYSERASE-RELATED"/>
    <property type="match status" value="1"/>
</dbReference>
<comment type="similarity">
    <text evidence="1">Belongs to the peptidase S1 family.</text>
</comment>
<dbReference type="CDD" id="cd00190">
    <property type="entry name" value="Tryp_SPc"/>
    <property type="match status" value="1"/>
</dbReference>
<feature type="domain" description="Peptidase S1" evidence="10">
    <location>
        <begin position="24"/>
        <end position="254"/>
    </location>
</feature>
<dbReference type="PRINTS" id="PR00722">
    <property type="entry name" value="CHYMOTRYPSIN"/>
</dbReference>
<accession>A0A6I8V0X3</accession>
<keyword evidence="5 8" id="KW-0720">Serine protease</keyword>
<evidence type="ECO:0000256" key="3">
    <source>
        <dbReference type="ARBA" id="ARBA00022729"/>
    </source>
</evidence>
<dbReference type="SMART" id="SM00020">
    <property type="entry name" value="Tryp_SPc"/>
    <property type="match status" value="1"/>
</dbReference>
<dbReference type="InterPro" id="IPR001314">
    <property type="entry name" value="Peptidase_S1A"/>
</dbReference>
<evidence type="ECO:0000259" key="10">
    <source>
        <dbReference type="PROSITE" id="PS50240"/>
    </source>
</evidence>
<gene>
    <name evidence="12" type="primary">LOC6900727</name>
</gene>
<protein>
    <submittedName>
        <fullName evidence="12">Serine protease 3-like</fullName>
    </submittedName>
</protein>
<keyword evidence="6" id="KW-0865">Zymogen</keyword>
<evidence type="ECO:0000256" key="4">
    <source>
        <dbReference type="ARBA" id="ARBA00022801"/>
    </source>
</evidence>
<evidence type="ECO:0000256" key="7">
    <source>
        <dbReference type="ARBA" id="ARBA00023157"/>
    </source>
</evidence>
<dbReference type="InterPro" id="IPR018114">
    <property type="entry name" value="TRYPSIN_HIS"/>
</dbReference>
<evidence type="ECO:0000256" key="9">
    <source>
        <dbReference type="SAM" id="SignalP"/>
    </source>
</evidence>
<dbReference type="GO" id="GO:0004252">
    <property type="term" value="F:serine-type endopeptidase activity"/>
    <property type="evidence" value="ECO:0007669"/>
    <property type="project" value="InterPro"/>
</dbReference>
<dbReference type="PANTHER" id="PTHR24276:SF98">
    <property type="entry name" value="FI18310P1-RELATED"/>
    <property type="match status" value="1"/>
</dbReference>